<evidence type="ECO:0000259" key="1">
    <source>
        <dbReference type="Pfam" id="PF09643"/>
    </source>
</evidence>
<name>A0ABW3U166_9BACL</name>
<accession>A0ABW3U166</accession>
<dbReference type="InterPro" id="IPR019096">
    <property type="entry name" value="YopX_protein"/>
</dbReference>
<keyword evidence="3" id="KW-1185">Reference proteome</keyword>
<proteinExistence type="predicted"/>
<dbReference type="Pfam" id="PF09643">
    <property type="entry name" value="YopX"/>
    <property type="match status" value="1"/>
</dbReference>
<protein>
    <submittedName>
        <fullName evidence="2">YopX family protein</fullName>
    </submittedName>
</protein>
<gene>
    <name evidence="2" type="ORF">ACFQ38_12050</name>
</gene>
<dbReference type="RefSeq" id="WP_381481119.1">
    <property type="nucleotide sequence ID" value="NZ_JBHTLT010000092.1"/>
</dbReference>
<feature type="domain" description="YopX protein" evidence="1">
    <location>
        <begin position="12"/>
        <end position="156"/>
    </location>
</feature>
<comment type="caution">
    <text evidence="2">The sequence shown here is derived from an EMBL/GenBank/DDBJ whole genome shotgun (WGS) entry which is preliminary data.</text>
</comment>
<evidence type="ECO:0000313" key="2">
    <source>
        <dbReference type="EMBL" id="MFD1205823.1"/>
    </source>
</evidence>
<dbReference type="SUPFAM" id="SSF159006">
    <property type="entry name" value="YopX-like"/>
    <property type="match status" value="1"/>
</dbReference>
<dbReference type="Gene3D" id="2.30.30.290">
    <property type="entry name" value="YopX-like domains"/>
    <property type="match status" value="1"/>
</dbReference>
<dbReference type="InterPro" id="IPR023385">
    <property type="entry name" value="YopX-like_C"/>
</dbReference>
<reference evidence="3" key="1">
    <citation type="journal article" date="2019" name="Int. J. Syst. Evol. Microbiol.">
        <title>The Global Catalogue of Microorganisms (GCM) 10K type strain sequencing project: providing services to taxonomists for standard genome sequencing and annotation.</title>
        <authorList>
            <consortium name="The Broad Institute Genomics Platform"/>
            <consortium name="The Broad Institute Genome Sequencing Center for Infectious Disease"/>
            <person name="Wu L."/>
            <person name="Ma J."/>
        </authorList>
    </citation>
    <scope>NUCLEOTIDE SEQUENCE [LARGE SCALE GENOMIC DNA]</scope>
    <source>
        <strain evidence="3">CCUG 53915</strain>
    </source>
</reference>
<dbReference type="EMBL" id="JBHTLT010000092">
    <property type="protein sequence ID" value="MFD1205823.1"/>
    <property type="molecule type" value="Genomic_DNA"/>
</dbReference>
<evidence type="ECO:0000313" key="3">
    <source>
        <dbReference type="Proteomes" id="UP001597231"/>
    </source>
</evidence>
<sequence length="158" mass="18149">MNRVIKLRGRAIETNRWVYGTGYHVTEFTDEYAKEFGRKHEAFIFAEQGWVEVHLESISQFTGLHDKSGIEIYEKDITQLDVDGQVRCFVVSKRTVIREVVSHPNFIDETAKVAITGIVFEWNGFELFPCVDENGKSDVEDMVVVGNIYEHPHLLKGV</sequence>
<organism evidence="2 3">
    <name type="scientific">Sporosarcina contaminans</name>
    <dbReference type="NCBI Taxonomy" id="633403"/>
    <lineage>
        <taxon>Bacteria</taxon>
        <taxon>Bacillati</taxon>
        <taxon>Bacillota</taxon>
        <taxon>Bacilli</taxon>
        <taxon>Bacillales</taxon>
        <taxon>Caryophanaceae</taxon>
        <taxon>Sporosarcina</taxon>
    </lineage>
</organism>
<dbReference type="Proteomes" id="UP001597231">
    <property type="component" value="Unassembled WGS sequence"/>
</dbReference>